<comment type="function">
    <text evidence="6">Catalyzes the conversion of 1-hydroxy-2-methyl-2-(E)-butenyl 4-diphosphate (HMBPP) into a mixture of isopentenyl diphosphate (IPP) and dimethylallyl diphosphate (DMAPP). Acts in the terminal step of the DOXP/MEP pathway for isoprenoid precursor biosynthesis.</text>
</comment>
<comment type="pathway">
    <text evidence="6">Isoprenoid biosynthesis; dimethylallyl diphosphate biosynthesis; dimethylallyl diphosphate from (2E)-4-hydroxy-3-methylbutenyl diphosphate: step 1/1.</text>
</comment>
<comment type="cofactor">
    <cofactor evidence="6">
        <name>[4Fe-4S] cluster</name>
        <dbReference type="ChEBI" id="CHEBI:49883"/>
    </cofactor>
    <text evidence="6">Binds 1 [4Fe-4S] cluster per subunit.</text>
</comment>
<comment type="catalytic activity">
    <reaction evidence="6">
        <text>dimethylallyl diphosphate + 2 oxidized [2Fe-2S]-[ferredoxin] + H2O = (2E)-4-hydroxy-3-methylbut-2-enyl diphosphate + 2 reduced [2Fe-2S]-[ferredoxin] + 2 H(+)</text>
        <dbReference type="Rhea" id="RHEA:24825"/>
        <dbReference type="Rhea" id="RHEA-COMP:10000"/>
        <dbReference type="Rhea" id="RHEA-COMP:10001"/>
        <dbReference type="ChEBI" id="CHEBI:15377"/>
        <dbReference type="ChEBI" id="CHEBI:15378"/>
        <dbReference type="ChEBI" id="CHEBI:33737"/>
        <dbReference type="ChEBI" id="CHEBI:33738"/>
        <dbReference type="ChEBI" id="CHEBI:57623"/>
        <dbReference type="ChEBI" id="CHEBI:128753"/>
        <dbReference type="EC" id="1.17.7.4"/>
    </reaction>
</comment>
<keyword evidence="6 7" id="KW-0560">Oxidoreductase</keyword>
<reference evidence="7 8" key="1">
    <citation type="submission" date="2024-03" db="EMBL/GenBank/DDBJ databases">
        <authorList>
            <person name="Jo J.-H."/>
        </authorList>
    </citation>
    <scope>NUCLEOTIDE SEQUENCE [LARGE SCALE GENOMIC DNA]</scope>
    <source>
        <strain evidence="7 8">PS1R-30</strain>
    </source>
</reference>
<dbReference type="Gene3D" id="3.40.1010.20">
    <property type="entry name" value="4-hydroxy-3-methylbut-2-enyl diphosphate reductase, catalytic domain"/>
    <property type="match status" value="2"/>
</dbReference>
<feature type="binding site" evidence="6">
    <location>
        <position position="91"/>
    </location>
    <ligand>
        <name>dimethylallyl diphosphate</name>
        <dbReference type="ChEBI" id="CHEBI:57623"/>
    </ligand>
</feature>
<dbReference type="NCBIfam" id="TIGR00216">
    <property type="entry name" value="ispH_lytB"/>
    <property type="match status" value="1"/>
</dbReference>
<organism evidence="7 8">
    <name type="scientific">Novosphingobium anseongense</name>
    <dbReference type="NCBI Taxonomy" id="3133436"/>
    <lineage>
        <taxon>Bacteria</taxon>
        <taxon>Pseudomonadati</taxon>
        <taxon>Pseudomonadota</taxon>
        <taxon>Alphaproteobacteria</taxon>
        <taxon>Sphingomonadales</taxon>
        <taxon>Sphingomonadaceae</taxon>
        <taxon>Novosphingobium</taxon>
    </lineage>
</organism>
<dbReference type="PROSITE" id="PS00723">
    <property type="entry name" value="POLYPRENYL_SYNTHASE_1"/>
    <property type="match status" value="1"/>
</dbReference>
<proteinExistence type="inferred from homology"/>
<evidence type="ECO:0000313" key="8">
    <source>
        <dbReference type="Proteomes" id="UP001361239"/>
    </source>
</evidence>
<evidence type="ECO:0000256" key="3">
    <source>
        <dbReference type="ARBA" id="ARBA00022842"/>
    </source>
</evidence>
<feature type="binding site" evidence="6">
    <location>
        <position position="91"/>
    </location>
    <ligand>
        <name>(2E)-4-hydroxy-3-methylbut-2-enyl diphosphate</name>
        <dbReference type="ChEBI" id="CHEBI:128753"/>
    </ligand>
</feature>
<keyword evidence="1 6" id="KW-0004">4Fe-4S</keyword>
<feature type="binding site" evidence="6">
    <location>
        <position position="58"/>
    </location>
    <ligand>
        <name>isopentenyl diphosphate</name>
        <dbReference type="ChEBI" id="CHEBI:128769"/>
    </ligand>
</feature>
<feature type="binding site" evidence="6">
    <location>
        <position position="113"/>
    </location>
    <ligand>
        <name>[4Fe-4S] cluster</name>
        <dbReference type="ChEBI" id="CHEBI:49883"/>
    </ligand>
</feature>
<dbReference type="EMBL" id="JBBHJZ010000010">
    <property type="protein sequence ID" value="MEJ5979654.1"/>
    <property type="molecule type" value="Genomic_DNA"/>
</dbReference>
<evidence type="ECO:0000256" key="5">
    <source>
        <dbReference type="ARBA" id="ARBA00023014"/>
    </source>
</evidence>
<evidence type="ECO:0000256" key="1">
    <source>
        <dbReference type="ARBA" id="ARBA00022485"/>
    </source>
</evidence>
<keyword evidence="4 6" id="KW-0408">Iron</keyword>
<feature type="binding site" evidence="6">
    <location>
        <position position="141"/>
    </location>
    <ligand>
        <name>dimethylallyl diphosphate</name>
        <dbReference type="ChEBI" id="CHEBI:57623"/>
    </ligand>
</feature>
<feature type="binding site" evidence="6">
    <location>
        <position position="240"/>
    </location>
    <ligand>
        <name>dimethylallyl diphosphate</name>
        <dbReference type="ChEBI" id="CHEBI:57623"/>
    </ligand>
</feature>
<dbReference type="CDD" id="cd13944">
    <property type="entry name" value="lytB_ispH"/>
    <property type="match status" value="1"/>
</dbReference>
<dbReference type="PROSITE" id="PS00444">
    <property type="entry name" value="POLYPRENYL_SYNTHASE_2"/>
    <property type="match status" value="1"/>
</dbReference>
<feature type="binding site" evidence="6">
    <location>
        <position position="241"/>
    </location>
    <ligand>
        <name>isopentenyl diphosphate</name>
        <dbReference type="ChEBI" id="CHEBI:128769"/>
    </ligand>
</feature>
<dbReference type="HAMAP" id="MF_00191">
    <property type="entry name" value="IspH"/>
    <property type="match status" value="1"/>
</dbReference>
<dbReference type="PANTHER" id="PTHR30426:SF0">
    <property type="entry name" value="4-HYDROXY-3-METHYLBUT-2-ENYL DIPHOSPHATE REDUCTASE"/>
    <property type="match status" value="1"/>
</dbReference>
<dbReference type="PANTHER" id="PTHR30426">
    <property type="entry name" value="4-HYDROXY-3-METHYLBUT-2-ENYL DIPHOSPHATE REDUCTASE"/>
    <property type="match status" value="1"/>
</dbReference>
<name>A0ABU8S3V3_9SPHN</name>
<sequence length="624" mass="66192">MADAAPNSSLLQPIGEERRVLLANPRGFCAGVERAISVVEAALDRFGPPVFVRRAIVHNREVVERLERRGAIFVAEIGEVPEGAIAILSAHGSARSVKVAGQARNLRLVDAICPLVAKVHAEVENWYRAGRHILLIGHQGHPEIVGTIGQVPAGAISVVASPADLEVLDLAANSAVAYAVQTTFATHDAEEMIAAIKARFADCVGPRTSDICYATTNRQRAVEAMAAQCDVVIVAGDVTSSNAQRLVEVARAAGCPEAFLVAVAAEVPFERIAKATTIGLTAAASTPDWIVEAISTSLRSRGYSLVEVPGVQETTRFKPVSLETIDRASFPTALSDRIEVVRRDVDAVLGAAIGTSTTRSRRLAEAMRYACLGGGKRFRTLLVVAVADLIGGSYAQALRIGAAIECVHAQSLIHDDLPCMDNDDLRRGRPTLHRKFDEATALLAGDALLALAFEILADPLSHPDGATRAELVLALTRAVGQDGLAGGQMMDLYPPAEPTAADLFACEARKTGALIRYAVQAATMLGPCSADEQDRLLQFAENLGLVFQIRDDILDRIGDPAAVGKGLRKDESSGRKSATVIMGLTGAEQEASRLKNACHEALAVFGSKASPLRDLAKFAVERVH</sequence>
<keyword evidence="8" id="KW-1185">Reference proteome</keyword>
<dbReference type="EC" id="1.17.7.4" evidence="6"/>
<dbReference type="Gene3D" id="1.10.600.10">
    <property type="entry name" value="Farnesyl Diphosphate Synthase"/>
    <property type="match status" value="1"/>
</dbReference>
<keyword evidence="5 6" id="KW-0411">Iron-sulfur</keyword>
<feature type="binding site" evidence="6">
    <location>
        <position position="285"/>
    </location>
    <ligand>
        <name>isopentenyl diphosphate</name>
        <dbReference type="ChEBI" id="CHEBI:128769"/>
    </ligand>
</feature>
<feature type="binding site" evidence="6">
    <location>
        <position position="58"/>
    </location>
    <ligand>
        <name>dimethylallyl diphosphate</name>
        <dbReference type="ChEBI" id="CHEBI:57623"/>
    </ligand>
</feature>
<comment type="catalytic activity">
    <reaction evidence="6">
        <text>isopentenyl diphosphate + 2 oxidized [2Fe-2S]-[ferredoxin] + H2O = (2E)-4-hydroxy-3-methylbut-2-enyl diphosphate + 2 reduced [2Fe-2S]-[ferredoxin] + 2 H(+)</text>
        <dbReference type="Rhea" id="RHEA:24488"/>
        <dbReference type="Rhea" id="RHEA-COMP:10000"/>
        <dbReference type="Rhea" id="RHEA-COMP:10001"/>
        <dbReference type="ChEBI" id="CHEBI:15377"/>
        <dbReference type="ChEBI" id="CHEBI:15378"/>
        <dbReference type="ChEBI" id="CHEBI:33737"/>
        <dbReference type="ChEBI" id="CHEBI:33738"/>
        <dbReference type="ChEBI" id="CHEBI:128753"/>
        <dbReference type="ChEBI" id="CHEBI:128769"/>
        <dbReference type="EC" id="1.17.7.4"/>
    </reaction>
</comment>
<feature type="binding site" evidence="6">
    <location>
        <position position="212"/>
    </location>
    <ligand>
        <name>[4Fe-4S] cluster</name>
        <dbReference type="ChEBI" id="CHEBI:49883"/>
    </ligand>
</feature>
<comment type="pathway">
    <text evidence="6">Isoprenoid biosynthesis; isopentenyl diphosphate biosynthesis via DXP pathway; isopentenyl diphosphate from 1-deoxy-D-xylulose 5-phosphate: step 6/6.</text>
</comment>
<protein>
    <recommendedName>
        <fullName evidence="6">4-hydroxy-3-methylbut-2-enyl diphosphate reductase</fullName>
        <shortName evidence="6">HMBPP reductase</shortName>
        <ecNumber evidence="6">1.17.7.4</ecNumber>
    </recommendedName>
</protein>
<feature type="binding site" evidence="6">
    <location>
        <position position="141"/>
    </location>
    <ligand>
        <name>isopentenyl diphosphate</name>
        <dbReference type="ChEBI" id="CHEBI:128769"/>
    </ligand>
</feature>
<feature type="binding site" evidence="6">
    <location>
        <position position="241"/>
    </location>
    <ligand>
        <name>dimethylallyl diphosphate</name>
        <dbReference type="ChEBI" id="CHEBI:57623"/>
    </ligand>
</feature>
<feature type="binding site" evidence="6">
    <location>
        <position position="91"/>
    </location>
    <ligand>
        <name>isopentenyl diphosphate</name>
        <dbReference type="ChEBI" id="CHEBI:128769"/>
    </ligand>
</feature>
<dbReference type="Gene3D" id="3.40.50.11270">
    <property type="match status" value="1"/>
</dbReference>
<feature type="binding site" evidence="6">
    <location>
        <position position="242"/>
    </location>
    <ligand>
        <name>dimethylallyl diphosphate</name>
        <dbReference type="ChEBI" id="CHEBI:57623"/>
    </ligand>
</feature>
<feature type="binding site" evidence="6">
    <location>
        <position position="285"/>
    </location>
    <ligand>
        <name>(2E)-4-hydroxy-3-methylbut-2-enyl diphosphate</name>
        <dbReference type="ChEBI" id="CHEBI:128753"/>
    </ligand>
</feature>
<feature type="binding site" evidence="6">
    <location>
        <position position="182"/>
    </location>
    <ligand>
        <name>(2E)-4-hydroxy-3-methylbut-2-enyl diphosphate</name>
        <dbReference type="ChEBI" id="CHEBI:128753"/>
    </ligand>
</feature>
<dbReference type="InterPro" id="IPR008949">
    <property type="entry name" value="Isoprenoid_synthase_dom_sf"/>
</dbReference>
<keyword evidence="6" id="KW-0414">Isoprene biosynthesis</keyword>
<dbReference type="Pfam" id="PF00348">
    <property type="entry name" value="polyprenyl_synt"/>
    <property type="match status" value="1"/>
</dbReference>
<keyword evidence="2 6" id="KW-0479">Metal-binding</keyword>
<dbReference type="InterPro" id="IPR000092">
    <property type="entry name" value="Polyprenyl_synt"/>
</dbReference>
<keyword evidence="3" id="KW-0460">Magnesium</keyword>
<feature type="binding site" evidence="6">
    <location>
        <position position="242"/>
    </location>
    <ligand>
        <name>isopentenyl diphosphate</name>
        <dbReference type="ChEBI" id="CHEBI:128769"/>
    </ligand>
</feature>
<dbReference type="Proteomes" id="UP001361239">
    <property type="component" value="Unassembled WGS sequence"/>
</dbReference>
<dbReference type="RefSeq" id="WP_339589590.1">
    <property type="nucleotide sequence ID" value="NZ_JBBHJZ010000010.1"/>
</dbReference>
<dbReference type="CDD" id="cd00685">
    <property type="entry name" value="Trans_IPPS_HT"/>
    <property type="match status" value="1"/>
</dbReference>
<evidence type="ECO:0000256" key="4">
    <source>
        <dbReference type="ARBA" id="ARBA00023004"/>
    </source>
</evidence>
<feature type="binding site" evidence="6">
    <location>
        <position position="58"/>
    </location>
    <ligand>
        <name>(2E)-4-hydroxy-3-methylbut-2-enyl diphosphate</name>
        <dbReference type="ChEBI" id="CHEBI:128753"/>
    </ligand>
</feature>
<dbReference type="Pfam" id="PF02401">
    <property type="entry name" value="LYTB"/>
    <property type="match status" value="1"/>
</dbReference>
<feature type="binding site" evidence="6">
    <location>
        <position position="240"/>
    </location>
    <ligand>
        <name>(2E)-4-hydroxy-3-methylbut-2-enyl diphosphate</name>
        <dbReference type="ChEBI" id="CHEBI:128753"/>
    </ligand>
</feature>
<dbReference type="SFLD" id="SFLDS00005">
    <property type="entry name" value="Isoprenoid_Synthase_Type_I"/>
    <property type="match status" value="1"/>
</dbReference>
<feature type="binding site" evidence="6">
    <location>
        <position position="241"/>
    </location>
    <ligand>
        <name>(2E)-4-hydroxy-3-methylbut-2-enyl diphosphate</name>
        <dbReference type="ChEBI" id="CHEBI:128753"/>
    </ligand>
</feature>
<dbReference type="GO" id="GO:0051745">
    <property type="term" value="F:4-hydroxy-3-methylbut-2-enyl diphosphate reductase activity"/>
    <property type="evidence" value="ECO:0007669"/>
    <property type="project" value="UniProtKB-EC"/>
</dbReference>
<comment type="caution">
    <text evidence="7">The sequence shown here is derived from an EMBL/GenBank/DDBJ whole genome shotgun (WGS) entry which is preliminary data.</text>
</comment>
<accession>A0ABU8S3V3</accession>
<feature type="binding site" evidence="6">
    <location>
        <position position="141"/>
    </location>
    <ligand>
        <name>(2E)-4-hydroxy-3-methylbut-2-enyl diphosphate</name>
        <dbReference type="ChEBI" id="CHEBI:128753"/>
    </ligand>
</feature>
<dbReference type="InterPro" id="IPR003451">
    <property type="entry name" value="LytB/IspH"/>
</dbReference>
<gene>
    <name evidence="6 7" type="primary">ispH</name>
    <name evidence="7" type="ORF">WG901_23580</name>
</gene>
<feature type="binding site" evidence="6">
    <location>
        <position position="242"/>
    </location>
    <ligand>
        <name>(2E)-4-hydroxy-3-methylbut-2-enyl diphosphate</name>
        <dbReference type="ChEBI" id="CHEBI:128753"/>
    </ligand>
</feature>
<feature type="binding site" evidence="6">
    <location>
        <position position="285"/>
    </location>
    <ligand>
        <name>dimethylallyl diphosphate</name>
        <dbReference type="ChEBI" id="CHEBI:57623"/>
    </ligand>
</feature>
<evidence type="ECO:0000313" key="7">
    <source>
        <dbReference type="EMBL" id="MEJ5979654.1"/>
    </source>
</evidence>
<comment type="similarity">
    <text evidence="6">Belongs to the IspH family.</text>
</comment>
<dbReference type="SFLD" id="SFLDG01017">
    <property type="entry name" value="Polyprenyl_Transferase_Like"/>
    <property type="match status" value="1"/>
</dbReference>
<feature type="binding site" evidence="6">
    <location>
        <position position="29"/>
    </location>
    <ligand>
        <name>[4Fe-4S] cluster</name>
        <dbReference type="ChEBI" id="CHEBI:49883"/>
    </ligand>
</feature>
<evidence type="ECO:0000256" key="6">
    <source>
        <dbReference type="HAMAP-Rule" id="MF_00191"/>
    </source>
</evidence>
<feature type="binding site" evidence="6">
    <location>
        <position position="240"/>
    </location>
    <ligand>
        <name>isopentenyl diphosphate</name>
        <dbReference type="ChEBI" id="CHEBI:128769"/>
    </ligand>
</feature>
<dbReference type="SUPFAM" id="SSF48576">
    <property type="entry name" value="Terpenoid synthases"/>
    <property type="match status" value="1"/>
</dbReference>
<dbReference type="InterPro" id="IPR033749">
    <property type="entry name" value="Polyprenyl_synt_CS"/>
</dbReference>
<feature type="active site" description="Proton donor" evidence="6">
    <location>
        <position position="143"/>
    </location>
</feature>
<evidence type="ECO:0000256" key="2">
    <source>
        <dbReference type="ARBA" id="ARBA00022723"/>
    </source>
</evidence>